<evidence type="ECO:0000256" key="1">
    <source>
        <dbReference type="ARBA" id="ARBA00004173"/>
    </source>
</evidence>
<dbReference type="Pfam" id="PF10501">
    <property type="entry name" value="Ribosomal_L50"/>
    <property type="match status" value="1"/>
</dbReference>
<dbReference type="Proteomes" id="UP000829685">
    <property type="component" value="Unassembled WGS sequence"/>
</dbReference>
<feature type="region of interest" description="Disordered" evidence="7">
    <location>
        <begin position="107"/>
        <end position="153"/>
    </location>
</feature>
<name>A0A9Q0AK68_9PEZI</name>
<comment type="similarity">
    <text evidence="2">Belongs to the mitochondrion-specific ribosomal protein mL50 family.</text>
</comment>
<proteinExistence type="inferred from homology"/>
<dbReference type="EMBL" id="JAFIMR010000037">
    <property type="protein sequence ID" value="KAI1858151.1"/>
    <property type="molecule type" value="Genomic_DNA"/>
</dbReference>
<comment type="caution">
    <text evidence="8">The sequence shown here is derived from an EMBL/GenBank/DDBJ whole genome shotgun (WGS) entry which is preliminary data.</text>
</comment>
<gene>
    <name evidence="8" type="ORF">JX265_010819</name>
</gene>
<organism evidence="8 9">
    <name type="scientific">Neoarthrinium moseri</name>
    <dbReference type="NCBI Taxonomy" id="1658444"/>
    <lineage>
        <taxon>Eukaryota</taxon>
        <taxon>Fungi</taxon>
        <taxon>Dikarya</taxon>
        <taxon>Ascomycota</taxon>
        <taxon>Pezizomycotina</taxon>
        <taxon>Sordariomycetes</taxon>
        <taxon>Xylariomycetidae</taxon>
        <taxon>Amphisphaeriales</taxon>
        <taxon>Apiosporaceae</taxon>
        <taxon>Neoarthrinium</taxon>
    </lineage>
</organism>
<reference evidence="8" key="1">
    <citation type="submission" date="2021-03" db="EMBL/GenBank/DDBJ databases">
        <title>Revisited historic fungal species revealed as producer of novel bioactive compounds through whole genome sequencing and comparative genomics.</title>
        <authorList>
            <person name="Vignolle G.A."/>
            <person name="Hochenegger N."/>
            <person name="Mach R.L."/>
            <person name="Mach-Aigner A.R."/>
            <person name="Javad Rahimi M."/>
            <person name="Salim K.A."/>
            <person name="Chan C.M."/>
            <person name="Lim L.B.L."/>
            <person name="Cai F."/>
            <person name="Druzhinina I.S."/>
            <person name="U'Ren J.M."/>
            <person name="Derntl C."/>
        </authorList>
    </citation>
    <scope>NUCLEOTIDE SEQUENCE</scope>
    <source>
        <strain evidence="8">TUCIM 5799</strain>
    </source>
</reference>
<evidence type="ECO:0000313" key="9">
    <source>
        <dbReference type="Proteomes" id="UP000829685"/>
    </source>
</evidence>
<evidence type="ECO:0000256" key="2">
    <source>
        <dbReference type="ARBA" id="ARBA00008860"/>
    </source>
</evidence>
<dbReference type="GO" id="GO:0005840">
    <property type="term" value="C:ribosome"/>
    <property type="evidence" value="ECO:0007669"/>
    <property type="project" value="UniProtKB-KW"/>
</dbReference>
<dbReference type="InterPro" id="IPR018305">
    <property type="entry name" value="Ribosomal_m50"/>
</dbReference>
<feature type="region of interest" description="Disordered" evidence="7">
    <location>
        <begin position="375"/>
        <end position="394"/>
    </location>
</feature>
<keyword evidence="3" id="KW-0689">Ribosomal protein</keyword>
<accession>A0A9Q0AK68</accession>
<evidence type="ECO:0000256" key="7">
    <source>
        <dbReference type="SAM" id="MobiDB-lite"/>
    </source>
</evidence>
<evidence type="ECO:0000256" key="4">
    <source>
        <dbReference type="ARBA" id="ARBA00023128"/>
    </source>
</evidence>
<dbReference type="GO" id="GO:1990904">
    <property type="term" value="C:ribonucleoprotein complex"/>
    <property type="evidence" value="ECO:0007669"/>
    <property type="project" value="UniProtKB-KW"/>
</dbReference>
<comment type="subcellular location">
    <subcellularLocation>
        <location evidence="1">Mitochondrion</location>
    </subcellularLocation>
</comment>
<dbReference type="GO" id="GO:0005739">
    <property type="term" value="C:mitochondrion"/>
    <property type="evidence" value="ECO:0007669"/>
    <property type="project" value="UniProtKB-SubCell"/>
</dbReference>
<evidence type="ECO:0000313" key="8">
    <source>
        <dbReference type="EMBL" id="KAI1858151.1"/>
    </source>
</evidence>
<sequence>MRRIARLRKPAGWLAPSSRCPVASLSRAQSAAASTSAGAPLPTASRTAATTRLDATVARQVRFYSAKPGSLPASLADQPEPGVSAPEDQLAALEEAELLEEEAGWTDAIPYRLPPNRHPAERPDAVSDPSYTPAETSDGLASVGGLENWWDRPENRAEGSDFASFRARRKVQHPDVLETAVRRAVVEATALRMVGREGDLVGSWPIGTDVELESVLAQDVQLGQDGAAVIAGDFQSVARGLTADTEAAETDSAVPMPSTKEAAAYLEKWDSSWRRIPLADPRIKFAVTKRVFQLTGQLIPDHKLSDIHTVAGLLAAVKTPPKAKTLSQDIQKTKQDLVSLPNLAFSPKRVTRADKAKAVGQYKIIEEELAKRDLQHGPLSVPPSREKHYFKGSA</sequence>
<keyword evidence="5" id="KW-0687">Ribonucleoprotein</keyword>
<dbReference type="OrthoDB" id="6220758at2759"/>
<keyword evidence="9" id="KW-1185">Reference proteome</keyword>
<evidence type="ECO:0000256" key="3">
    <source>
        <dbReference type="ARBA" id="ARBA00022980"/>
    </source>
</evidence>
<evidence type="ECO:0000256" key="6">
    <source>
        <dbReference type="ARBA" id="ARBA00035183"/>
    </source>
</evidence>
<feature type="compositionally biased region" description="Basic and acidic residues" evidence="7">
    <location>
        <begin position="384"/>
        <end position="394"/>
    </location>
</feature>
<dbReference type="AlphaFoldDB" id="A0A9Q0AK68"/>
<evidence type="ECO:0000256" key="5">
    <source>
        <dbReference type="ARBA" id="ARBA00023274"/>
    </source>
</evidence>
<protein>
    <recommendedName>
        <fullName evidence="6">Large ribosomal subunit protein mL50</fullName>
    </recommendedName>
</protein>
<keyword evidence="4" id="KW-0496">Mitochondrion</keyword>
<feature type="region of interest" description="Disordered" evidence="7">
    <location>
        <begin position="24"/>
        <end position="43"/>
    </location>
</feature>